<dbReference type="Proteomes" id="UP000003811">
    <property type="component" value="Chromosome"/>
</dbReference>
<sequence length="69" mass="7855">MKTLKWQMKAKFEAEARAALRNRPVRQQSFLDLALKEENDLEPAGLLAGRAKNPCYVKDGKLKGINRDL</sequence>
<organism evidence="1 2">
    <name type="scientific">Pseudomonas syringae pv. maculicola str. ES4326</name>
    <dbReference type="NCBI Taxonomy" id="629265"/>
    <lineage>
        <taxon>Bacteria</taxon>
        <taxon>Pseudomonadati</taxon>
        <taxon>Pseudomonadota</taxon>
        <taxon>Gammaproteobacteria</taxon>
        <taxon>Pseudomonadales</taxon>
        <taxon>Pseudomonadaceae</taxon>
        <taxon>Pseudomonas</taxon>
    </lineage>
</organism>
<evidence type="ECO:0000313" key="1">
    <source>
        <dbReference type="EMBL" id="QHE99364.1"/>
    </source>
</evidence>
<accession>A0A8T8C7J1</accession>
<dbReference type="RefSeq" id="WP_138936887.1">
    <property type="nucleotide sequence ID" value="NZ_CP047260.1"/>
</dbReference>
<dbReference type="AlphaFoldDB" id="A0A8T8C7J1"/>
<reference evidence="1 2" key="1">
    <citation type="journal article" date="2011" name="PLoS Pathog.">
        <title>Dynamic evolution of pathogenicity revealed by sequencing and comparative genomics of 19 Pseudomonas syringae isolates.</title>
        <authorList>
            <person name="Baltrus D.A."/>
            <person name="Nishimura M.T."/>
            <person name="Romanchuk A."/>
            <person name="Chang J.H."/>
            <person name="Mukhtar M.S."/>
            <person name="Cherkis K."/>
            <person name="Roach J."/>
            <person name="Grant S.R."/>
            <person name="Jones C.D."/>
            <person name="Dangl J.L."/>
        </authorList>
    </citation>
    <scope>NUCLEOTIDE SEQUENCE [LARGE SCALE GENOMIC DNA]</scope>
    <source>
        <strain evidence="1 2">ES4326</strain>
    </source>
</reference>
<proteinExistence type="predicted"/>
<dbReference type="EMBL" id="CP047260">
    <property type="protein sequence ID" value="QHE99364.1"/>
    <property type="molecule type" value="Genomic_DNA"/>
</dbReference>
<gene>
    <name evidence="1" type="ORF">PMA4326_023980</name>
</gene>
<dbReference type="GeneID" id="64463666"/>
<name>A0A8T8C7J1_PSEYM</name>
<evidence type="ECO:0000313" key="2">
    <source>
        <dbReference type="Proteomes" id="UP000003811"/>
    </source>
</evidence>
<protein>
    <submittedName>
        <fullName evidence="1">Uncharacterized protein</fullName>
    </submittedName>
</protein>